<dbReference type="SUPFAM" id="SSF48452">
    <property type="entry name" value="TPR-like"/>
    <property type="match status" value="2"/>
</dbReference>
<name>A0A3B0RI32_9ZZZZ</name>
<dbReference type="Pfam" id="PF13181">
    <property type="entry name" value="TPR_8"/>
    <property type="match status" value="2"/>
</dbReference>
<evidence type="ECO:0000313" key="1">
    <source>
        <dbReference type="EMBL" id="VAV87858.1"/>
    </source>
</evidence>
<sequence>MYKFKKIAKSLVSVTALCGVLAVIAVVPAPVGSSGQAVAASTDKDKLKYDDRKTRRTPALKEKVYKVLGKAQECADLNDYVCAMQVLEDGLGRKLEKLNSYERAQYFNFRGFLFYSQEKYGEALRAYENVLRQENLPAAMEDTTVYTMAQLYFIKEDYQNSIRMMVRWLKYQPAPTAQPLVLLGQAYYSLGTVDDIKPAQAAKYFNQAIPYIQQAIKLYEDAGKEPKENWYLLLRVMYFEMKENQKVIDILELLLHKWPKKEYWLQLAGMYGEMSSDAKTEKERALLEKKQLATYETAYRQGFLAKSSELVNMSQLYMYHEAPYWASVVLEKGIKAGVIEKNKKNYESLAQARINAQDMRQSLEPLRLAAEKAENGDVYKKLGQVYMQLDDYKNAAKYFGLALKKGGLKRPDSIAIYQGMSYFNLGQLTKAKKSFELAAKDKRSRKQARKWISYLTKEKKRLDQIKEYLS</sequence>
<gene>
    <name evidence="1" type="ORF">MNBD_ALPHA02-1132</name>
</gene>
<organism evidence="1">
    <name type="scientific">hydrothermal vent metagenome</name>
    <dbReference type="NCBI Taxonomy" id="652676"/>
    <lineage>
        <taxon>unclassified sequences</taxon>
        <taxon>metagenomes</taxon>
        <taxon>ecological metagenomes</taxon>
    </lineage>
</organism>
<dbReference type="Gene3D" id="1.25.40.10">
    <property type="entry name" value="Tetratricopeptide repeat domain"/>
    <property type="match status" value="2"/>
</dbReference>
<dbReference type="PROSITE" id="PS50005">
    <property type="entry name" value="TPR"/>
    <property type="match status" value="1"/>
</dbReference>
<dbReference type="SMART" id="SM00028">
    <property type="entry name" value="TPR"/>
    <property type="match status" value="3"/>
</dbReference>
<proteinExistence type="predicted"/>
<dbReference type="InterPro" id="IPR011990">
    <property type="entry name" value="TPR-like_helical_dom_sf"/>
</dbReference>
<dbReference type="AlphaFoldDB" id="A0A3B0RI32"/>
<accession>A0A3B0RI32</accession>
<reference evidence="1" key="1">
    <citation type="submission" date="2018-06" db="EMBL/GenBank/DDBJ databases">
        <authorList>
            <person name="Zhirakovskaya E."/>
        </authorList>
    </citation>
    <scope>NUCLEOTIDE SEQUENCE</scope>
</reference>
<dbReference type="EMBL" id="UOED01000030">
    <property type="protein sequence ID" value="VAV87858.1"/>
    <property type="molecule type" value="Genomic_DNA"/>
</dbReference>
<protein>
    <submittedName>
        <fullName evidence="1">TPR domain protein, putative component of TonB system</fullName>
    </submittedName>
</protein>
<dbReference type="InterPro" id="IPR019734">
    <property type="entry name" value="TPR_rpt"/>
</dbReference>